<dbReference type="RefSeq" id="WP_138656165.1">
    <property type="nucleotide sequence ID" value="NZ_VATY01000001.1"/>
</dbReference>
<comment type="subcellular location">
    <subcellularLocation>
        <location evidence="1">Cell outer membrane</location>
    </subcellularLocation>
</comment>
<evidence type="ECO:0000259" key="6">
    <source>
        <dbReference type="PROSITE" id="PS51123"/>
    </source>
</evidence>
<sequence length="643" mass="73211">MEIKNFILFFLLMVVVSHAQEEMSKADKYFYMYAYEEAIAEYNKDMRDGKLITNHQFLNLADSYFRTGDYTNASRIYLDINKRDTIIDNHRFNKMLQSLSKTSEKERIKAFLNTKGDLLANELMENAEFNFELLETTKDPQKFEIFNINGNSPQGDFSPSFYKDKLLFSSGRPVKSKRIYGPSGESYYDIYVARIGQNGDVLNPNVFDRMPNTKFHKSTPFYAKELDKIFYILSNAEGDKLSFDDNGKNSMAIGMVYENGFFSFLLRDLSTSFYYPFYDDSSGRLYFAANFEDGYGGTDIYYVSTNNGQIMSEPVNLGPRVNSPGNEIAPFIHDNSLYFSSDIFYGLGGMDIYKANTRLDGTFSIPINLGAGINSEKDEFGFIIRGDENLGFSGYFSSNRPGGKGNDDIYGFKIREYLGPKTFSLKGEVVEPKYQQGIINVAVRLMDTEGNLLKEFITKGNGKYQIEIPWRDNLIIEIKKDGHSSFYSSYNKGQLEDLQKSGLNVEMVSIDDIVTERESKNVLDVNDFFFARGKSDVTADIALELDNVIKMLRQFPQLKLQIETHTDSRGGSRTNKALSQKRADAVRNYLLQNGASSSNILSSTGYGEEKIMNSCTNGVYCLDFLHKQNLRTLFVIQNLDELK</sequence>
<keyword evidence="3" id="KW-0998">Cell outer membrane</keyword>
<gene>
    <name evidence="7" type="ORF">FEE95_02050</name>
</gene>
<dbReference type="PANTHER" id="PTHR30329">
    <property type="entry name" value="STATOR ELEMENT OF FLAGELLAR MOTOR COMPLEX"/>
    <property type="match status" value="1"/>
</dbReference>
<proteinExistence type="predicted"/>
<feature type="domain" description="OmpA-like" evidence="6">
    <location>
        <begin position="517"/>
        <end position="640"/>
    </location>
</feature>
<dbReference type="InterPro" id="IPR050330">
    <property type="entry name" value="Bact_OuterMem_StrucFunc"/>
</dbReference>
<dbReference type="InterPro" id="IPR006665">
    <property type="entry name" value="OmpA-like"/>
</dbReference>
<dbReference type="SUPFAM" id="SSF103088">
    <property type="entry name" value="OmpA-like"/>
    <property type="match status" value="1"/>
</dbReference>
<accession>A0A5S3PTF1</accession>
<dbReference type="Gene3D" id="3.30.1330.60">
    <property type="entry name" value="OmpA-like domain"/>
    <property type="match status" value="1"/>
</dbReference>
<dbReference type="InterPro" id="IPR036737">
    <property type="entry name" value="OmpA-like_sf"/>
</dbReference>
<evidence type="ECO:0000313" key="7">
    <source>
        <dbReference type="EMBL" id="TMM58233.1"/>
    </source>
</evidence>
<evidence type="ECO:0000256" key="4">
    <source>
        <dbReference type="PROSITE-ProRule" id="PRU00473"/>
    </source>
</evidence>
<organism evidence="7 8">
    <name type="scientific">Maribacter algarum</name>
    <name type="common">ex Zhang et al. 2020</name>
    <dbReference type="NCBI Taxonomy" id="2578118"/>
    <lineage>
        <taxon>Bacteria</taxon>
        <taxon>Pseudomonadati</taxon>
        <taxon>Bacteroidota</taxon>
        <taxon>Flavobacteriia</taxon>
        <taxon>Flavobacteriales</taxon>
        <taxon>Flavobacteriaceae</taxon>
        <taxon>Maribacter</taxon>
    </lineage>
</organism>
<protein>
    <submittedName>
        <fullName evidence="7">OmpA family protein</fullName>
    </submittedName>
</protein>
<evidence type="ECO:0000256" key="2">
    <source>
        <dbReference type="ARBA" id="ARBA00023136"/>
    </source>
</evidence>
<evidence type="ECO:0000256" key="5">
    <source>
        <dbReference type="SAM" id="SignalP"/>
    </source>
</evidence>
<dbReference type="PRINTS" id="PR01021">
    <property type="entry name" value="OMPADOMAIN"/>
</dbReference>
<evidence type="ECO:0000256" key="3">
    <source>
        <dbReference type="ARBA" id="ARBA00023237"/>
    </source>
</evidence>
<dbReference type="OrthoDB" id="9809364at2"/>
<keyword evidence="2 4" id="KW-0472">Membrane</keyword>
<dbReference type="Proteomes" id="UP000310314">
    <property type="component" value="Unassembled WGS sequence"/>
</dbReference>
<comment type="caution">
    <text evidence="7">The sequence shown here is derived from an EMBL/GenBank/DDBJ whole genome shotgun (WGS) entry which is preliminary data.</text>
</comment>
<keyword evidence="8" id="KW-1185">Reference proteome</keyword>
<dbReference type="PROSITE" id="PS51123">
    <property type="entry name" value="OMPA_2"/>
    <property type="match status" value="1"/>
</dbReference>
<dbReference type="EMBL" id="VATY01000001">
    <property type="protein sequence ID" value="TMM58233.1"/>
    <property type="molecule type" value="Genomic_DNA"/>
</dbReference>
<reference evidence="7 8" key="1">
    <citation type="submission" date="2019-05" db="EMBL/GenBank/DDBJ databases">
        <authorList>
            <person name="Zhang J.-Y."/>
            <person name="Feg X."/>
            <person name="Du Z.-J."/>
        </authorList>
    </citation>
    <scope>NUCLEOTIDE SEQUENCE [LARGE SCALE GENOMIC DNA]</scope>
    <source>
        <strain evidence="7 8">RZ26</strain>
    </source>
</reference>
<dbReference type="Pfam" id="PF00691">
    <property type="entry name" value="OmpA"/>
    <property type="match status" value="1"/>
</dbReference>
<dbReference type="AlphaFoldDB" id="A0A5S3PTF1"/>
<name>A0A5S3PTF1_9FLAO</name>
<feature type="chain" id="PRO_5024402227" evidence="5">
    <location>
        <begin position="20"/>
        <end position="643"/>
    </location>
</feature>
<evidence type="ECO:0000313" key="8">
    <source>
        <dbReference type="Proteomes" id="UP000310314"/>
    </source>
</evidence>
<keyword evidence="5" id="KW-0732">Signal</keyword>
<dbReference type="PANTHER" id="PTHR30329:SF21">
    <property type="entry name" value="LIPOPROTEIN YIAD-RELATED"/>
    <property type="match status" value="1"/>
</dbReference>
<dbReference type="CDD" id="cd07185">
    <property type="entry name" value="OmpA_C-like"/>
    <property type="match status" value="1"/>
</dbReference>
<dbReference type="InterPro" id="IPR006664">
    <property type="entry name" value="OMP_bac"/>
</dbReference>
<feature type="signal peptide" evidence="5">
    <location>
        <begin position="1"/>
        <end position="19"/>
    </location>
</feature>
<evidence type="ECO:0000256" key="1">
    <source>
        <dbReference type="ARBA" id="ARBA00004442"/>
    </source>
</evidence>
<dbReference type="GO" id="GO:0009279">
    <property type="term" value="C:cell outer membrane"/>
    <property type="evidence" value="ECO:0007669"/>
    <property type="project" value="UniProtKB-SubCell"/>
</dbReference>